<dbReference type="KEGG" id="ego:BBD34_14195"/>
<protein>
    <submittedName>
        <fullName evidence="1">Uncharacterized protein</fullName>
    </submittedName>
</protein>
<dbReference type="Proteomes" id="UP000190816">
    <property type="component" value="Unassembled WGS sequence"/>
</dbReference>
<proteinExistence type="predicted"/>
<organism evidence="1 2">
    <name type="scientific">Elizabethkingia ursingii</name>
    <dbReference type="NCBI Taxonomy" id="1756150"/>
    <lineage>
        <taxon>Bacteria</taxon>
        <taxon>Pseudomonadati</taxon>
        <taxon>Bacteroidota</taxon>
        <taxon>Flavobacteriia</taxon>
        <taxon>Flavobacteriales</taxon>
        <taxon>Weeksellaceae</taxon>
        <taxon>Elizabethkingia</taxon>
    </lineage>
</organism>
<sequence>MKKEGLEYYYCFIGKEKSEIFTSLDGMFSYYPDNIWICEIRDSWWGQKIFLIFKFDERDILKNIIVEILLP</sequence>
<name>A0AAJ3TP03_9FLAO</name>
<reference evidence="1 2" key="1">
    <citation type="submission" date="2016-06" db="EMBL/GenBank/DDBJ databases">
        <authorList>
            <person name="Nicholson A.C."/>
        </authorList>
    </citation>
    <scope>NUCLEOTIDE SEQUENCE [LARGE SCALE GENOMIC DNA]</scope>
    <source>
        <strain evidence="1 2">G4123</strain>
    </source>
</reference>
<dbReference type="AlphaFoldDB" id="A0AAJ3TP03"/>
<gene>
    <name evidence="1" type="ORF">BAY32_07945</name>
</gene>
<dbReference type="RefSeq" id="WP_078404001.1">
    <property type="nucleotide sequence ID" value="NZ_CP016377.1"/>
</dbReference>
<accession>A0AAJ3TP03</accession>
<evidence type="ECO:0000313" key="2">
    <source>
        <dbReference type="Proteomes" id="UP000190816"/>
    </source>
</evidence>
<comment type="caution">
    <text evidence="1">The sequence shown here is derived from an EMBL/GenBank/DDBJ whole genome shotgun (WGS) entry which is preliminary data.</text>
</comment>
<dbReference type="EMBL" id="MAIC01000014">
    <property type="protein sequence ID" value="OPB75448.1"/>
    <property type="molecule type" value="Genomic_DNA"/>
</dbReference>
<evidence type="ECO:0000313" key="1">
    <source>
        <dbReference type="EMBL" id="OPB75448.1"/>
    </source>
</evidence>